<evidence type="ECO:0000256" key="3">
    <source>
        <dbReference type="PROSITE-ProRule" id="PRU00339"/>
    </source>
</evidence>
<keyword evidence="4" id="KW-0472">Membrane</keyword>
<feature type="repeat" description="TPR" evidence="3">
    <location>
        <begin position="158"/>
        <end position="191"/>
    </location>
</feature>
<name>A0A5J4KYU1_9CHLR</name>
<evidence type="ECO:0000313" key="5">
    <source>
        <dbReference type="EMBL" id="GER92242.1"/>
    </source>
</evidence>
<dbReference type="EMBL" id="BKZW01000007">
    <property type="protein sequence ID" value="GER92242.1"/>
    <property type="molecule type" value="Genomic_DNA"/>
</dbReference>
<evidence type="ECO:0000256" key="1">
    <source>
        <dbReference type="ARBA" id="ARBA00022737"/>
    </source>
</evidence>
<keyword evidence="2 3" id="KW-0802">TPR repeat</keyword>
<dbReference type="RefSeq" id="WP_151759791.1">
    <property type="nucleotide sequence ID" value="NZ_BKZW01000007.1"/>
</dbReference>
<keyword evidence="6" id="KW-1185">Reference proteome</keyword>
<feature type="repeat" description="TPR" evidence="3">
    <location>
        <begin position="192"/>
        <end position="225"/>
    </location>
</feature>
<accession>A0A5J4KYU1</accession>
<keyword evidence="4" id="KW-0812">Transmembrane</keyword>
<dbReference type="AlphaFoldDB" id="A0A5J4KYU1"/>
<dbReference type="Proteomes" id="UP000326912">
    <property type="component" value="Unassembled WGS sequence"/>
</dbReference>
<dbReference type="PANTHER" id="PTHR44858:SF1">
    <property type="entry name" value="UDP-N-ACETYLGLUCOSAMINE--PEPTIDE N-ACETYLGLUCOSAMINYLTRANSFERASE SPINDLY-RELATED"/>
    <property type="match status" value="1"/>
</dbReference>
<reference evidence="5 6" key="1">
    <citation type="submission" date="2019-10" db="EMBL/GenBank/DDBJ databases">
        <title>Dictyobacter vulcani sp. nov., within the class Ktedonobacteria, isolated from soil of volcanic Mt. Zao.</title>
        <authorList>
            <person name="Zheng Y."/>
            <person name="Wang C.M."/>
            <person name="Sakai Y."/>
            <person name="Abe K."/>
            <person name="Yokota A."/>
            <person name="Yabe S."/>
        </authorList>
    </citation>
    <scope>NUCLEOTIDE SEQUENCE [LARGE SCALE GENOMIC DNA]</scope>
    <source>
        <strain evidence="5 6">W12</strain>
    </source>
</reference>
<feature type="transmembrane region" description="Helical" evidence="4">
    <location>
        <begin position="6"/>
        <end position="30"/>
    </location>
</feature>
<sequence>MDALAILNLFGNILCVLVIIGIVVQFIGYALIRYLKRYRWAAWYYSALLVVLPWSEAMYINRAWVRLCLKEFDKAIADCDQAIYINPEAAMAYNNRSAAFLGLTRYPEALRDAHQAVHLKSDLASAYYNRAYALFGLRNYAAALKDYDQAIARHPQLAVQYFNRGICHMRLKHYSEAIADYNKTIELKPTTSSAYHNRGHAHMILGNYTQGLADFQKSCALEPQELIHPLALQWCQLCLQPQLTDEIRARFTSLAALVDRNGLHHMYQGMDLWFNGAYMDALNQFELDITFSRPFSGDSYFWCGMALAALGRYDEAQGAIDHALQRGLSRFFLKTLALLPSEHTTFAARYLS</sequence>
<evidence type="ECO:0000256" key="4">
    <source>
        <dbReference type="SAM" id="Phobius"/>
    </source>
</evidence>
<gene>
    <name evidence="5" type="ORF">KDW_64040</name>
</gene>
<dbReference type="InterPro" id="IPR011990">
    <property type="entry name" value="TPR-like_helical_dom_sf"/>
</dbReference>
<dbReference type="Pfam" id="PF13181">
    <property type="entry name" value="TPR_8"/>
    <property type="match status" value="2"/>
</dbReference>
<comment type="caution">
    <text evidence="5">The sequence shown here is derived from an EMBL/GenBank/DDBJ whole genome shotgun (WGS) entry which is preliminary data.</text>
</comment>
<protein>
    <submittedName>
        <fullName evidence="5">Uncharacterized protein</fullName>
    </submittedName>
</protein>
<feature type="transmembrane region" description="Helical" evidence="4">
    <location>
        <begin position="42"/>
        <end position="60"/>
    </location>
</feature>
<dbReference type="InterPro" id="IPR050498">
    <property type="entry name" value="Ycf3"/>
</dbReference>
<dbReference type="PROSITE" id="PS50005">
    <property type="entry name" value="TPR"/>
    <property type="match status" value="3"/>
</dbReference>
<dbReference type="SUPFAM" id="SSF48452">
    <property type="entry name" value="TPR-like"/>
    <property type="match status" value="2"/>
</dbReference>
<evidence type="ECO:0000313" key="6">
    <source>
        <dbReference type="Proteomes" id="UP000326912"/>
    </source>
</evidence>
<proteinExistence type="predicted"/>
<dbReference type="InterPro" id="IPR019734">
    <property type="entry name" value="TPR_rpt"/>
</dbReference>
<keyword evidence="4" id="KW-1133">Transmembrane helix</keyword>
<organism evidence="5 6">
    <name type="scientific">Dictyobacter vulcani</name>
    <dbReference type="NCBI Taxonomy" id="2607529"/>
    <lineage>
        <taxon>Bacteria</taxon>
        <taxon>Bacillati</taxon>
        <taxon>Chloroflexota</taxon>
        <taxon>Ktedonobacteria</taxon>
        <taxon>Ktedonobacterales</taxon>
        <taxon>Dictyobacteraceae</taxon>
        <taxon>Dictyobacter</taxon>
    </lineage>
</organism>
<dbReference type="Pfam" id="PF00515">
    <property type="entry name" value="TPR_1"/>
    <property type="match status" value="2"/>
</dbReference>
<keyword evidence="1" id="KW-0677">Repeat</keyword>
<evidence type="ECO:0000256" key="2">
    <source>
        <dbReference type="ARBA" id="ARBA00022803"/>
    </source>
</evidence>
<dbReference type="Pfam" id="PF13432">
    <property type="entry name" value="TPR_16"/>
    <property type="match status" value="1"/>
</dbReference>
<dbReference type="PANTHER" id="PTHR44858">
    <property type="entry name" value="TETRATRICOPEPTIDE REPEAT PROTEIN 6"/>
    <property type="match status" value="1"/>
</dbReference>
<feature type="repeat" description="TPR" evidence="3">
    <location>
        <begin position="124"/>
        <end position="157"/>
    </location>
</feature>
<dbReference type="Gene3D" id="1.25.40.10">
    <property type="entry name" value="Tetratricopeptide repeat domain"/>
    <property type="match status" value="3"/>
</dbReference>
<dbReference type="SMART" id="SM00028">
    <property type="entry name" value="TPR"/>
    <property type="match status" value="5"/>
</dbReference>